<proteinExistence type="inferred from homology"/>
<dbReference type="Gene3D" id="2.130.10.10">
    <property type="entry name" value="YVTN repeat-like/Quinoprotein amine dehydrogenase"/>
    <property type="match status" value="1"/>
</dbReference>
<dbReference type="InterPro" id="IPR011048">
    <property type="entry name" value="Haem_d1_sf"/>
</dbReference>
<reference evidence="2" key="1">
    <citation type="submission" date="2024-05" db="EMBL/GenBank/DDBJ databases">
        <title>The Natural Products Discovery Center: Release of the First 8490 Sequenced Strains for Exploring Actinobacteria Biosynthetic Diversity.</title>
        <authorList>
            <person name="Kalkreuter E."/>
            <person name="Kautsar S.A."/>
            <person name="Yang D."/>
            <person name="Bader C.D."/>
            <person name="Teijaro C.N."/>
            <person name="Fluegel L."/>
            <person name="Davis C.M."/>
            <person name="Simpson J.R."/>
            <person name="Lauterbach L."/>
            <person name="Steele A.D."/>
            <person name="Gui C."/>
            <person name="Meng S."/>
            <person name="Li G."/>
            <person name="Viehrig K."/>
            <person name="Ye F."/>
            <person name="Su P."/>
            <person name="Kiefer A.F."/>
            <person name="Nichols A."/>
            <person name="Cepeda A.J."/>
            <person name="Yan W."/>
            <person name="Fan B."/>
            <person name="Jiang Y."/>
            <person name="Adhikari A."/>
            <person name="Zheng C.-J."/>
            <person name="Schuster L."/>
            <person name="Cowan T.M."/>
            <person name="Smanski M.J."/>
            <person name="Chevrette M.G."/>
            <person name="de Carvalho L.P.S."/>
            <person name="Shen B."/>
        </authorList>
    </citation>
    <scope>NUCLEOTIDE SEQUENCE</scope>
    <source>
        <strain evidence="2">NPDC080035</strain>
    </source>
</reference>
<dbReference type="GO" id="GO:0017057">
    <property type="term" value="F:6-phosphogluconolactonase activity"/>
    <property type="evidence" value="ECO:0007669"/>
    <property type="project" value="TreeGrafter"/>
</dbReference>
<dbReference type="InterPro" id="IPR050282">
    <property type="entry name" value="Cycloisomerase_2"/>
</dbReference>
<dbReference type="PANTHER" id="PTHR30344">
    <property type="entry name" value="6-PHOSPHOGLUCONOLACTONASE-RELATED"/>
    <property type="match status" value="1"/>
</dbReference>
<name>A0AAU7GFQ0_9MICO</name>
<dbReference type="SUPFAM" id="SSF51004">
    <property type="entry name" value="C-terminal (heme d1) domain of cytochrome cd1-nitrite reductase"/>
    <property type="match status" value="1"/>
</dbReference>
<evidence type="ECO:0000313" key="2">
    <source>
        <dbReference type="EMBL" id="XBM49757.1"/>
    </source>
</evidence>
<keyword evidence="2" id="KW-0378">Hydrolase</keyword>
<accession>A0AAU7GFQ0</accession>
<comment type="similarity">
    <text evidence="1">Belongs to the cycloisomerase 2 family.</text>
</comment>
<protein>
    <submittedName>
        <fullName evidence="2">Lactonase family protein</fullName>
        <ecNumber evidence="2">3.1.1.-</ecNumber>
    </submittedName>
</protein>
<dbReference type="EC" id="3.1.1.-" evidence="2"/>
<organism evidence="2">
    <name type="scientific">Leifsonia sp. NPDC080035</name>
    <dbReference type="NCBI Taxonomy" id="3143936"/>
    <lineage>
        <taxon>Bacteria</taxon>
        <taxon>Bacillati</taxon>
        <taxon>Actinomycetota</taxon>
        <taxon>Actinomycetes</taxon>
        <taxon>Micrococcales</taxon>
        <taxon>Microbacteriaceae</taxon>
        <taxon>Leifsonia</taxon>
    </lineage>
</organism>
<dbReference type="Pfam" id="PF10282">
    <property type="entry name" value="Lactonase"/>
    <property type="match status" value="1"/>
</dbReference>
<dbReference type="EMBL" id="CP157390">
    <property type="protein sequence ID" value="XBM49757.1"/>
    <property type="molecule type" value="Genomic_DNA"/>
</dbReference>
<dbReference type="InterPro" id="IPR015943">
    <property type="entry name" value="WD40/YVTN_repeat-like_dom_sf"/>
</dbReference>
<sequence>MEHRLLIGTYTEHLPHVDGVAPGLLSATFDGTRLSEARLEVPLTNPSWVTASPDGGHVYAVEETGPDGGIATIELRDGGLYPRGMDSAGGADPAHVVVHPSGRFLLTGTYGGGTVSVYAIRPDGTLGARTAFVQHEGHGADAARQDAPHVHQLSVDPVTGDVVVVDLGLGEVRWYALSDDGSLELRPEATVVTGASGPRHLAFHPDGAHALLVNELDSTLDVLRRDGDRFVRVHSVPTRAPGTDGPNLPAAVRVTAEGGTVLVTNRGDDTVAVFGFDAGSSTADFVAAVPAGGRAPRDLVLSPEGDRVLVACQDSREVTVFAFDAADRSLTPLGSQEIPTPVCLLFL</sequence>
<dbReference type="GO" id="GO:0005829">
    <property type="term" value="C:cytosol"/>
    <property type="evidence" value="ECO:0007669"/>
    <property type="project" value="TreeGrafter"/>
</dbReference>
<dbReference type="InterPro" id="IPR019405">
    <property type="entry name" value="Lactonase_7-beta_prop"/>
</dbReference>
<dbReference type="AlphaFoldDB" id="A0AAU7GFQ0"/>
<evidence type="ECO:0000256" key="1">
    <source>
        <dbReference type="ARBA" id="ARBA00005564"/>
    </source>
</evidence>
<gene>
    <name evidence="2" type="ORF">AAME72_07780</name>
</gene>
<dbReference type="PANTHER" id="PTHR30344:SF1">
    <property type="entry name" value="6-PHOSPHOGLUCONOLACTONASE"/>
    <property type="match status" value="1"/>
</dbReference>
<dbReference type="RefSeq" id="WP_348789668.1">
    <property type="nucleotide sequence ID" value="NZ_CP157390.1"/>
</dbReference>